<comment type="similarity">
    <text evidence="1">Belongs to the ABC transporter superfamily.</text>
</comment>
<evidence type="ECO:0000313" key="6">
    <source>
        <dbReference type="EMBL" id="QGG53507.1"/>
    </source>
</evidence>
<dbReference type="Pfam" id="PF00005">
    <property type="entry name" value="ABC_tran"/>
    <property type="match status" value="1"/>
</dbReference>
<name>A0ABX6DG55_9BACI</name>
<sequence>METIIQTHQLCKSYKGAETISNVNMNIKKGEIYGFLGPNGAGKTTVMKMILNLVKPTSGAIKIFNTPISTTSYQYLKKIGSIIEYPEFYERLTAKENLELHCEYSGVNDKGAVKEALRIVGLNSVENKKIHEFSLGMKQRLGIARAIVTKPEILILDEPINGLDPIGIKDIRELLIQLKEKHGITILISSHIVSEIESIADTIGILHDGKLLKEVKMENIRKETMAYLEIRIDDFRGAIKVLENKLGIRNYEVVNEHCIRVFEQNISQSQINKELILSGIVVNGLEKQQQHLEEYFLQLINGGHPHA</sequence>
<dbReference type="RefSeq" id="WP_369594026.1">
    <property type="nucleotide sequence ID" value="NZ_CP045835.1"/>
</dbReference>
<protein>
    <submittedName>
        <fullName evidence="6">ATP-binding cassette domain-containing protein</fullName>
    </submittedName>
</protein>
<accession>A0ABX6DG55</accession>
<dbReference type="Gene3D" id="3.40.50.300">
    <property type="entry name" value="P-loop containing nucleotide triphosphate hydrolases"/>
    <property type="match status" value="1"/>
</dbReference>
<dbReference type="SUPFAM" id="SSF52540">
    <property type="entry name" value="P-loop containing nucleoside triphosphate hydrolases"/>
    <property type="match status" value="1"/>
</dbReference>
<evidence type="ECO:0000259" key="5">
    <source>
        <dbReference type="PROSITE" id="PS50893"/>
    </source>
</evidence>
<evidence type="ECO:0000256" key="1">
    <source>
        <dbReference type="ARBA" id="ARBA00005417"/>
    </source>
</evidence>
<keyword evidence="2" id="KW-0813">Transport</keyword>
<evidence type="ECO:0000256" key="2">
    <source>
        <dbReference type="ARBA" id="ARBA00022448"/>
    </source>
</evidence>
<dbReference type="PANTHER" id="PTHR43335">
    <property type="entry name" value="ABC TRANSPORTER, ATP-BINDING PROTEIN"/>
    <property type="match status" value="1"/>
</dbReference>
<dbReference type="PROSITE" id="PS00211">
    <property type="entry name" value="ABC_TRANSPORTER_1"/>
    <property type="match status" value="1"/>
</dbReference>
<reference evidence="6 7" key="1">
    <citation type="submission" date="2019-11" db="EMBL/GenBank/DDBJ databases">
        <title>Whole Genome Sequencing and Comparative Genomic Analyses of Lysinibacillus pakistanensis LZH-9, a Halotolerant Strain with Excellent COD Removal Capability.</title>
        <authorList>
            <person name="Zhou H."/>
        </authorList>
    </citation>
    <scope>NUCLEOTIDE SEQUENCE [LARGE SCALE GENOMIC DNA]</scope>
    <source>
        <strain evidence="6 7">LZH-9</strain>
    </source>
</reference>
<feature type="domain" description="ABC transporter" evidence="5">
    <location>
        <begin position="5"/>
        <end position="233"/>
    </location>
</feature>
<dbReference type="PROSITE" id="PS50893">
    <property type="entry name" value="ABC_TRANSPORTER_2"/>
    <property type="match status" value="1"/>
</dbReference>
<evidence type="ECO:0000256" key="3">
    <source>
        <dbReference type="ARBA" id="ARBA00022741"/>
    </source>
</evidence>
<organism evidence="6 7">
    <name type="scientific">Lysinibacillus pakistanensis</name>
    <dbReference type="NCBI Taxonomy" id="759811"/>
    <lineage>
        <taxon>Bacteria</taxon>
        <taxon>Bacillati</taxon>
        <taxon>Bacillota</taxon>
        <taxon>Bacilli</taxon>
        <taxon>Bacillales</taxon>
        <taxon>Bacillaceae</taxon>
        <taxon>Lysinibacillus</taxon>
    </lineage>
</organism>
<dbReference type="SMART" id="SM00382">
    <property type="entry name" value="AAA"/>
    <property type="match status" value="1"/>
</dbReference>
<evidence type="ECO:0000256" key="4">
    <source>
        <dbReference type="ARBA" id="ARBA00022840"/>
    </source>
</evidence>
<proteinExistence type="inferred from homology"/>
<keyword evidence="4 6" id="KW-0067">ATP-binding</keyword>
<keyword evidence="3" id="KW-0547">Nucleotide-binding</keyword>
<dbReference type="InterPro" id="IPR027417">
    <property type="entry name" value="P-loop_NTPase"/>
</dbReference>
<dbReference type="PANTHER" id="PTHR43335:SF8">
    <property type="entry name" value="ABC TRANSPORTER, ATP-BINDING PROTEIN"/>
    <property type="match status" value="1"/>
</dbReference>
<dbReference type="Proteomes" id="UP000373269">
    <property type="component" value="Chromosome"/>
</dbReference>
<dbReference type="InterPro" id="IPR003593">
    <property type="entry name" value="AAA+_ATPase"/>
</dbReference>
<evidence type="ECO:0000313" key="7">
    <source>
        <dbReference type="Proteomes" id="UP000373269"/>
    </source>
</evidence>
<keyword evidence="7" id="KW-1185">Reference proteome</keyword>
<dbReference type="GO" id="GO:0005524">
    <property type="term" value="F:ATP binding"/>
    <property type="evidence" value="ECO:0007669"/>
    <property type="project" value="UniProtKB-KW"/>
</dbReference>
<dbReference type="InterPro" id="IPR003439">
    <property type="entry name" value="ABC_transporter-like_ATP-bd"/>
</dbReference>
<gene>
    <name evidence="6" type="ORF">GDS87_22690</name>
</gene>
<dbReference type="InterPro" id="IPR017871">
    <property type="entry name" value="ABC_transporter-like_CS"/>
</dbReference>
<dbReference type="EMBL" id="CP045835">
    <property type="protein sequence ID" value="QGG53507.1"/>
    <property type="molecule type" value="Genomic_DNA"/>
</dbReference>